<dbReference type="InParanoid" id="A0A2P6NZ96"/>
<dbReference type="EMBL" id="MDYQ01000004">
    <property type="protein sequence ID" value="PRP89274.1"/>
    <property type="molecule type" value="Genomic_DNA"/>
</dbReference>
<dbReference type="Proteomes" id="UP000241769">
    <property type="component" value="Unassembled WGS sequence"/>
</dbReference>
<evidence type="ECO:0000256" key="2">
    <source>
        <dbReference type="ARBA" id="ARBA00022553"/>
    </source>
</evidence>
<evidence type="ECO:0000313" key="10">
    <source>
        <dbReference type="EMBL" id="PRP89274.1"/>
    </source>
</evidence>
<keyword evidence="6 7" id="KW-0067">ATP-binding</keyword>
<gene>
    <name evidence="10" type="ORF">PROFUN_02148</name>
</gene>
<feature type="domain" description="Protein kinase" evidence="9">
    <location>
        <begin position="41"/>
        <end position="292"/>
    </location>
</feature>
<dbReference type="PROSITE" id="PS00108">
    <property type="entry name" value="PROTEIN_KINASE_ST"/>
    <property type="match status" value="1"/>
</dbReference>
<feature type="binding site" evidence="7">
    <location>
        <position position="70"/>
    </location>
    <ligand>
        <name>ATP</name>
        <dbReference type="ChEBI" id="CHEBI:30616"/>
    </ligand>
</feature>
<accession>A0A2P6NZ96</accession>
<sequence>MWISDRLSFAHLGDLRNRNIATQHNSASEEDMHAQEQQQRYQLSAVLGTGSYGQVFVALDSDTQQPVAIKVVGNQTNAHRIDNEIKANSIVSGVRGICPFRGHFRNNQETCLVFDRILGIDLFQLLESRNYRPLPELRVRKIMSRVAHALSECHRRGVAHRDIKLENIMIDDQDRGTIIDFGLASFIDSVDGKEMATRDLCGSMEYMAPEFVLQKSIEASKTDAWALGVTTFALLYGAFPYATEELGDVIENQCVDIPAKADGVRISEDMRRILSKLMTIDPARRAGVEILK</sequence>
<evidence type="ECO:0000256" key="3">
    <source>
        <dbReference type="ARBA" id="ARBA00022679"/>
    </source>
</evidence>
<name>A0A2P6NZ96_9EUKA</name>
<protein>
    <recommendedName>
        <fullName evidence="9">Protein kinase domain-containing protein</fullName>
    </recommendedName>
</protein>
<organism evidence="10 11">
    <name type="scientific">Planoprotostelium fungivorum</name>
    <dbReference type="NCBI Taxonomy" id="1890364"/>
    <lineage>
        <taxon>Eukaryota</taxon>
        <taxon>Amoebozoa</taxon>
        <taxon>Evosea</taxon>
        <taxon>Variosea</taxon>
        <taxon>Cavosteliida</taxon>
        <taxon>Cavosteliaceae</taxon>
        <taxon>Planoprotostelium</taxon>
    </lineage>
</organism>
<keyword evidence="11" id="KW-1185">Reference proteome</keyword>
<reference evidence="10 11" key="1">
    <citation type="journal article" date="2018" name="Genome Biol. Evol.">
        <title>Multiple Roots of Fruiting Body Formation in Amoebozoa.</title>
        <authorList>
            <person name="Hillmann F."/>
            <person name="Forbes G."/>
            <person name="Novohradska S."/>
            <person name="Ferling I."/>
            <person name="Riege K."/>
            <person name="Groth M."/>
            <person name="Westermann M."/>
            <person name="Marz M."/>
            <person name="Spaller T."/>
            <person name="Winckler T."/>
            <person name="Schaap P."/>
            <person name="Glockner G."/>
        </authorList>
    </citation>
    <scope>NUCLEOTIDE SEQUENCE [LARGE SCALE GENOMIC DNA]</scope>
    <source>
        <strain evidence="10 11">Jena</strain>
    </source>
</reference>
<keyword evidence="5" id="KW-0418">Kinase</keyword>
<evidence type="ECO:0000256" key="4">
    <source>
        <dbReference type="ARBA" id="ARBA00022741"/>
    </source>
</evidence>
<evidence type="ECO:0000256" key="5">
    <source>
        <dbReference type="ARBA" id="ARBA00022777"/>
    </source>
</evidence>
<dbReference type="InterPro" id="IPR008271">
    <property type="entry name" value="Ser/Thr_kinase_AS"/>
</dbReference>
<dbReference type="Gene3D" id="1.10.510.10">
    <property type="entry name" value="Transferase(Phosphotransferase) domain 1"/>
    <property type="match status" value="1"/>
</dbReference>
<evidence type="ECO:0000313" key="11">
    <source>
        <dbReference type="Proteomes" id="UP000241769"/>
    </source>
</evidence>
<dbReference type="Pfam" id="PF00069">
    <property type="entry name" value="Pkinase"/>
    <property type="match status" value="1"/>
</dbReference>
<dbReference type="InterPro" id="IPR017441">
    <property type="entry name" value="Protein_kinase_ATP_BS"/>
</dbReference>
<keyword evidence="4 7" id="KW-0547">Nucleotide-binding</keyword>
<dbReference type="GO" id="GO:0005524">
    <property type="term" value="F:ATP binding"/>
    <property type="evidence" value="ECO:0007669"/>
    <property type="project" value="UniProtKB-UniRule"/>
</dbReference>
<dbReference type="OrthoDB" id="541276at2759"/>
<evidence type="ECO:0000256" key="6">
    <source>
        <dbReference type="ARBA" id="ARBA00022840"/>
    </source>
</evidence>
<dbReference type="PROSITE" id="PS50011">
    <property type="entry name" value="PROTEIN_KINASE_DOM"/>
    <property type="match status" value="1"/>
</dbReference>
<comment type="caution">
    <text evidence="10">The sequence shown here is derived from an EMBL/GenBank/DDBJ whole genome shotgun (WGS) entry which is preliminary data.</text>
</comment>
<evidence type="ECO:0000259" key="9">
    <source>
        <dbReference type="PROSITE" id="PS50011"/>
    </source>
</evidence>
<evidence type="ECO:0000256" key="7">
    <source>
        <dbReference type="PROSITE-ProRule" id="PRU10141"/>
    </source>
</evidence>
<keyword evidence="3" id="KW-0808">Transferase</keyword>
<dbReference type="PANTHER" id="PTHR24351">
    <property type="entry name" value="RIBOSOMAL PROTEIN S6 KINASE"/>
    <property type="match status" value="1"/>
</dbReference>
<dbReference type="SMART" id="SM00220">
    <property type="entry name" value="S_TKc"/>
    <property type="match status" value="1"/>
</dbReference>
<proteinExistence type="inferred from homology"/>
<keyword evidence="1 8" id="KW-0723">Serine/threonine-protein kinase</keyword>
<keyword evidence="2" id="KW-0597">Phosphoprotein</keyword>
<dbReference type="STRING" id="1890364.A0A2P6NZ96"/>
<dbReference type="AlphaFoldDB" id="A0A2P6NZ96"/>
<evidence type="ECO:0000256" key="8">
    <source>
        <dbReference type="RuleBase" id="RU000304"/>
    </source>
</evidence>
<dbReference type="InterPro" id="IPR000719">
    <property type="entry name" value="Prot_kinase_dom"/>
</dbReference>
<dbReference type="InterPro" id="IPR011009">
    <property type="entry name" value="Kinase-like_dom_sf"/>
</dbReference>
<evidence type="ECO:0000256" key="1">
    <source>
        <dbReference type="ARBA" id="ARBA00022527"/>
    </source>
</evidence>
<dbReference type="PROSITE" id="PS00107">
    <property type="entry name" value="PROTEIN_KINASE_ATP"/>
    <property type="match status" value="1"/>
</dbReference>
<dbReference type="GO" id="GO:0004674">
    <property type="term" value="F:protein serine/threonine kinase activity"/>
    <property type="evidence" value="ECO:0007669"/>
    <property type="project" value="UniProtKB-KW"/>
</dbReference>
<dbReference type="SUPFAM" id="SSF56112">
    <property type="entry name" value="Protein kinase-like (PK-like)"/>
    <property type="match status" value="1"/>
</dbReference>
<comment type="similarity">
    <text evidence="8">Belongs to the protein kinase superfamily.</text>
</comment>